<dbReference type="EMBL" id="MU865977">
    <property type="protein sequence ID" value="KAK4444444.1"/>
    <property type="molecule type" value="Genomic_DNA"/>
</dbReference>
<sequence>MGTTSKRPTSPSSTTTTQIEPGPRMSGGDRIPQRVGCEERALAERGNVGVGRAWSRDIASYALENSGTPPGARSRTGAPEEHWIVQRSCGPIPRSSDKRKLWDDLCQDFVGKEGTPSSMTRMDGDALSVTPGMPRQSQGRTQTYINPGRRKETVPSVFANRTTTLMEPGARILSCQSPPRLIPCGRDEKATFEGTAQLWGGRRTYPVSLLSHPPVSSSPQHLATRKTGMQVALCMSDVVSLLMGYASTIIIVKSHQHLEDGWWTSLPLIEQLPSSLKHPSALLLACQYTIWCLIGIFHLLRSPRYWSQCGTVAAAISTAMGAWYGAAAMIDTVLITAFLSLVVAKAIDWAPQWRIPPAGVVLPLSKQDCKDEKGCALSLSPTTHHSPGHL</sequence>
<feature type="transmembrane region" description="Helical" evidence="2">
    <location>
        <begin position="231"/>
        <end position="252"/>
    </location>
</feature>
<accession>A0AAV9G8I2</accession>
<keyword evidence="2" id="KW-0472">Membrane</keyword>
<protein>
    <submittedName>
        <fullName evidence="3">Uncharacterized protein</fullName>
    </submittedName>
</protein>
<evidence type="ECO:0000313" key="3">
    <source>
        <dbReference type="EMBL" id="KAK4444444.1"/>
    </source>
</evidence>
<feature type="transmembrane region" description="Helical" evidence="2">
    <location>
        <begin position="281"/>
        <end position="300"/>
    </location>
</feature>
<evidence type="ECO:0000313" key="4">
    <source>
        <dbReference type="Proteomes" id="UP001321760"/>
    </source>
</evidence>
<feature type="transmembrane region" description="Helical" evidence="2">
    <location>
        <begin position="321"/>
        <end position="344"/>
    </location>
</feature>
<proteinExistence type="predicted"/>
<evidence type="ECO:0000256" key="1">
    <source>
        <dbReference type="SAM" id="MobiDB-lite"/>
    </source>
</evidence>
<comment type="caution">
    <text evidence="3">The sequence shown here is derived from an EMBL/GenBank/DDBJ whole genome shotgun (WGS) entry which is preliminary data.</text>
</comment>
<gene>
    <name evidence="3" type="ORF">QBC34DRAFT_184436</name>
</gene>
<reference evidence="3" key="2">
    <citation type="submission" date="2023-05" db="EMBL/GenBank/DDBJ databases">
        <authorList>
            <consortium name="Lawrence Berkeley National Laboratory"/>
            <person name="Steindorff A."/>
            <person name="Hensen N."/>
            <person name="Bonometti L."/>
            <person name="Westerberg I."/>
            <person name="Brannstrom I.O."/>
            <person name="Guillou S."/>
            <person name="Cros-Aarteil S."/>
            <person name="Calhoun S."/>
            <person name="Haridas S."/>
            <person name="Kuo A."/>
            <person name="Mondo S."/>
            <person name="Pangilinan J."/>
            <person name="Riley R."/>
            <person name="Labutti K."/>
            <person name="Andreopoulos B."/>
            <person name="Lipzen A."/>
            <person name="Chen C."/>
            <person name="Yanf M."/>
            <person name="Daum C."/>
            <person name="Ng V."/>
            <person name="Clum A."/>
            <person name="Ohm R."/>
            <person name="Martin F."/>
            <person name="Silar P."/>
            <person name="Natvig D."/>
            <person name="Lalanne C."/>
            <person name="Gautier V."/>
            <person name="Ament-Velasquez S.L."/>
            <person name="Kruys A."/>
            <person name="Hutchinson M.I."/>
            <person name="Powell A.J."/>
            <person name="Barry K."/>
            <person name="Miller A.N."/>
            <person name="Grigoriev I.V."/>
            <person name="Debuchy R."/>
            <person name="Gladieux P."/>
            <person name="Thoren M.H."/>
            <person name="Johannesson H."/>
        </authorList>
    </citation>
    <scope>NUCLEOTIDE SEQUENCE</scope>
    <source>
        <strain evidence="3">PSN243</strain>
    </source>
</reference>
<keyword evidence="2" id="KW-1133">Transmembrane helix</keyword>
<dbReference type="Proteomes" id="UP001321760">
    <property type="component" value="Unassembled WGS sequence"/>
</dbReference>
<keyword evidence="2" id="KW-0812">Transmembrane</keyword>
<keyword evidence="4" id="KW-1185">Reference proteome</keyword>
<organism evidence="3 4">
    <name type="scientific">Podospora aff. communis PSN243</name>
    <dbReference type="NCBI Taxonomy" id="3040156"/>
    <lineage>
        <taxon>Eukaryota</taxon>
        <taxon>Fungi</taxon>
        <taxon>Dikarya</taxon>
        <taxon>Ascomycota</taxon>
        <taxon>Pezizomycotina</taxon>
        <taxon>Sordariomycetes</taxon>
        <taxon>Sordariomycetidae</taxon>
        <taxon>Sordariales</taxon>
        <taxon>Podosporaceae</taxon>
        <taxon>Podospora</taxon>
    </lineage>
</organism>
<evidence type="ECO:0000256" key="2">
    <source>
        <dbReference type="SAM" id="Phobius"/>
    </source>
</evidence>
<dbReference type="AlphaFoldDB" id="A0AAV9G8I2"/>
<reference evidence="3" key="1">
    <citation type="journal article" date="2023" name="Mol. Phylogenet. Evol.">
        <title>Genome-scale phylogeny and comparative genomics of the fungal order Sordariales.</title>
        <authorList>
            <person name="Hensen N."/>
            <person name="Bonometti L."/>
            <person name="Westerberg I."/>
            <person name="Brannstrom I.O."/>
            <person name="Guillou S."/>
            <person name="Cros-Aarteil S."/>
            <person name="Calhoun S."/>
            <person name="Haridas S."/>
            <person name="Kuo A."/>
            <person name="Mondo S."/>
            <person name="Pangilinan J."/>
            <person name="Riley R."/>
            <person name="LaButti K."/>
            <person name="Andreopoulos B."/>
            <person name="Lipzen A."/>
            <person name="Chen C."/>
            <person name="Yan M."/>
            <person name="Daum C."/>
            <person name="Ng V."/>
            <person name="Clum A."/>
            <person name="Steindorff A."/>
            <person name="Ohm R.A."/>
            <person name="Martin F."/>
            <person name="Silar P."/>
            <person name="Natvig D.O."/>
            <person name="Lalanne C."/>
            <person name="Gautier V."/>
            <person name="Ament-Velasquez S.L."/>
            <person name="Kruys A."/>
            <person name="Hutchinson M.I."/>
            <person name="Powell A.J."/>
            <person name="Barry K."/>
            <person name="Miller A.N."/>
            <person name="Grigoriev I.V."/>
            <person name="Debuchy R."/>
            <person name="Gladieux P."/>
            <person name="Hiltunen Thoren M."/>
            <person name="Johannesson H."/>
        </authorList>
    </citation>
    <scope>NUCLEOTIDE SEQUENCE</scope>
    <source>
        <strain evidence="3">PSN243</strain>
    </source>
</reference>
<name>A0AAV9G8I2_9PEZI</name>
<feature type="compositionally biased region" description="Low complexity" evidence="1">
    <location>
        <begin position="1"/>
        <end position="17"/>
    </location>
</feature>
<feature type="region of interest" description="Disordered" evidence="1">
    <location>
        <begin position="1"/>
        <end position="32"/>
    </location>
</feature>